<dbReference type="Gene3D" id="3.40.50.300">
    <property type="entry name" value="P-loop containing nucleotide triphosphate hydrolases"/>
    <property type="match status" value="1"/>
</dbReference>
<comment type="similarity">
    <text evidence="1">Belongs to the small GTPase superfamily. Rab family.</text>
</comment>
<evidence type="ECO:0000256" key="3">
    <source>
        <dbReference type="ARBA" id="ARBA00023134"/>
    </source>
</evidence>
<dbReference type="InterPro" id="IPR027417">
    <property type="entry name" value="P-loop_NTPase"/>
</dbReference>
<dbReference type="NCBIfam" id="TIGR00231">
    <property type="entry name" value="small_GTP"/>
    <property type="match status" value="1"/>
</dbReference>
<protein>
    <submittedName>
        <fullName evidence="5">Rab1a</fullName>
    </submittedName>
</protein>
<reference evidence="6" key="2">
    <citation type="submission" date="2020-12" db="EMBL/GenBank/DDBJ databases">
        <title>New Spironucleus salmonicida genome in near-complete chromosomes.</title>
        <authorList>
            <person name="Xu F."/>
            <person name="Kurt Z."/>
            <person name="Jimenez-Gonzalez A."/>
            <person name="Astvaldsson A."/>
            <person name="Andersson J.O."/>
            <person name="Svard S.G."/>
        </authorList>
    </citation>
    <scope>NUCLEOTIDE SEQUENCE</scope>
    <source>
        <strain evidence="6">ATCC 50377</strain>
    </source>
</reference>
<dbReference type="SMART" id="SM00175">
    <property type="entry name" value="RAB"/>
    <property type="match status" value="1"/>
</dbReference>
<dbReference type="SMART" id="SM00173">
    <property type="entry name" value="RAS"/>
    <property type="match status" value="1"/>
</dbReference>
<dbReference type="EMBL" id="AUWU02000006">
    <property type="protein sequence ID" value="KAH0571805.1"/>
    <property type="molecule type" value="Genomic_DNA"/>
</dbReference>
<dbReference type="SMART" id="SM00176">
    <property type="entry name" value="RAN"/>
    <property type="match status" value="1"/>
</dbReference>
<dbReference type="InterPro" id="IPR001806">
    <property type="entry name" value="Small_GTPase"/>
</dbReference>
<dbReference type="GO" id="GO:0003924">
    <property type="term" value="F:GTPase activity"/>
    <property type="evidence" value="ECO:0007669"/>
    <property type="project" value="InterPro"/>
</dbReference>
<evidence type="ECO:0000313" key="7">
    <source>
        <dbReference type="Proteomes" id="UP000018208"/>
    </source>
</evidence>
<dbReference type="AlphaFoldDB" id="V6LKB3"/>
<dbReference type="OrthoDB" id="9989112at2759"/>
<evidence type="ECO:0000313" key="5">
    <source>
        <dbReference type="EMBL" id="EST44778.1"/>
    </source>
</evidence>
<accession>V6LKB3</accession>
<keyword evidence="3" id="KW-0342">GTP-binding</keyword>
<evidence type="ECO:0000313" key="6">
    <source>
        <dbReference type="EMBL" id="KAH0571805.1"/>
    </source>
</evidence>
<keyword evidence="7" id="KW-1185">Reference proteome</keyword>
<dbReference type="PRINTS" id="PR00449">
    <property type="entry name" value="RASTRNSFRMNG"/>
</dbReference>
<dbReference type="PROSITE" id="PS51421">
    <property type="entry name" value="RAS"/>
    <property type="match status" value="1"/>
</dbReference>
<dbReference type="InterPro" id="IPR050305">
    <property type="entry name" value="Small_GTPase_Rab"/>
</dbReference>
<name>V6LKB3_9EUKA</name>
<keyword evidence="2" id="KW-0547">Nucleotide-binding</keyword>
<gene>
    <name evidence="5" type="ORF">SS50377_15349</name>
    <name evidence="6" type="ORF">SS50377_26001</name>
</gene>
<reference evidence="5 6" key="1">
    <citation type="journal article" date="2014" name="PLoS Genet.">
        <title>The Genome of Spironucleus salmonicida Highlights a Fish Pathogen Adapted to Fluctuating Environments.</title>
        <authorList>
            <person name="Xu F."/>
            <person name="Jerlstrom-Hultqvist J."/>
            <person name="Einarsson E."/>
            <person name="Astvaldsson A."/>
            <person name="Svard S.G."/>
            <person name="Andersson J.O."/>
        </authorList>
    </citation>
    <scope>NUCLEOTIDE SEQUENCE</scope>
    <source>
        <strain evidence="6">ATCC 50377</strain>
    </source>
</reference>
<dbReference type="InterPro" id="IPR005225">
    <property type="entry name" value="Small_GTP-bd"/>
</dbReference>
<dbReference type="PANTHER" id="PTHR47980">
    <property type="entry name" value="LD44762P"/>
    <property type="match status" value="1"/>
</dbReference>
<dbReference type="Proteomes" id="UP000018208">
    <property type="component" value="Unassembled WGS sequence"/>
</dbReference>
<dbReference type="Pfam" id="PF00071">
    <property type="entry name" value="Ras"/>
    <property type="match status" value="1"/>
</dbReference>
<dbReference type="FunFam" id="3.40.50.300:FF:001462">
    <property type="entry name" value="Small GTP-binding protein, putative"/>
    <property type="match status" value="1"/>
</dbReference>
<evidence type="ECO:0000256" key="4">
    <source>
        <dbReference type="ARBA" id="ARBA00023288"/>
    </source>
</evidence>
<sequence>MDYVFKTLIIGDSAAGKSSLLLRYADNTFNPIFHSTIGVDYRIKTVNFQNLTIKLQLWDTAGQEKFENIVQSYYRGAHGVLLVFDLSESGAMRGVEKWMLRADHHVNERVVKVLVGNKNDLEQQVPQAEIDSFCARFGMKFFSVSSLSGAQVQSAFEALVENMIIANKKEPQKPVQVTHVVVQEKKNSFFGCC</sequence>
<evidence type="ECO:0000256" key="1">
    <source>
        <dbReference type="ARBA" id="ARBA00006270"/>
    </source>
</evidence>
<dbReference type="CDD" id="cd00154">
    <property type="entry name" value="Rab"/>
    <property type="match status" value="1"/>
</dbReference>
<proteinExistence type="inferred from homology"/>
<dbReference type="VEuPathDB" id="GiardiaDB:SS50377_26001"/>
<dbReference type="GO" id="GO:0005525">
    <property type="term" value="F:GTP binding"/>
    <property type="evidence" value="ECO:0007669"/>
    <property type="project" value="UniProtKB-KW"/>
</dbReference>
<evidence type="ECO:0000256" key="2">
    <source>
        <dbReference type="ARBA" id="ARBA00022741"/>
    </source>
</evidence>
<dbReference type="SUPFAM" id="SSF52540">
    <property type="entry name" value="P-loop containing nucleoside triphosphate hydrolases"/>
    <property type="match status" value="1"/>
</dbReference>
<keyword evidence="4" id="KW-0449">Lipoprotein</keyword>
<dbReference type="PROSITE" id="PS51419">
    <property type="entry name" value="RAB"/>
    <property type="match status" value="1"/>
</dbReference>
<dbReference type="SMART" id="SM00174">
    <property type="entry name" value="RHO"/>
    <property type="match status" value="1"/>
</dbReference>
<organism evidence="5">
    <name type="scientific">Spironucleus salmonicida</name>
    <dbReference type="NCBI Taxonomy" id="348837"/>
    <lineage>
        <taxon>Eukaryota</taxon>
        <taxon>Metamonada</taxon>
        <taxon>Diplomonadida</taxon>
        <taxon>Hexamitidae</taxon>
        <taxon>Hexamitinae</taxon>
        <taxon>Spironucleus</taxon>
    </lineage>
</organism>
<dbReference type="EMBL" id="KI546110">
    <property type="protein sequence ID" value="EST44778.1"/>
    <property type="molecule type" value="Genomic_DNA"/>
</dbReference>